<dbReference type="AlphaFoldDB" id="A0AAV4RHA7"/>
<evidence type="ECO:0008006" key="4">
    <source>
        <dbReference type="Google" id="ProtNLM"/>
    </source>
</evidence>
<feature type="region of interest" description="Disordered" evidence="1">
    <location>
        <begin position="53"/>
        <end position="81"/>
    </location>
</feature>
<evidence type="ECO:0000313" key="3">
    <source>
        <dbReference type="Proteomes" id="UP001054945"/>
    </source>
</evidence>
<reference evidence="2 3" key="1">
    <citation type="submission" date="2021-06" db="EMBL/GenBank/DDBJ databases">
        <title>Caerostris extrusa draft genome.</title>
        <authorList>
            <person name="Kono N."/>
            <person name="Arakawa K."/>
        </authorList>
    </citation>
    <scope>NUCLEOTIDE SEQUENCE [LARGE SCALE GENOMIC DNA]</scope>
</reference>
<organism evidence="2 3">
    <name type="scientific">Caerostris extrusa</name>
    <name type="common">Bark spider</name>
    <name type="synonym">Caerostris bankana</name>
    <dbReference type="NCBI Taxonomy" id="172846"/>
    <lineage>
        <taxon>Eukaryota</taxon>
        <taxon>Metazoa</taxon>
        <taxon>Ecdysozoa</taxon>
        <taxon>Arthropoda</taxon>
        <taxon>Chelicerata</taxon>
        <taxon>Arachnida</taxon>
        <taxon>Araneae</taxon>
        <taxon>Araneomorphae</taxon>
        <taxon>Entelegynae</taxon>
        <taxon>Araneoidea</taxon>
        <taxon>Araneidae</taxon>
        <taxon>Caerostris</taxon>
    </lineage>
</organism>
<protein>
    <recommendedName>
        <fullName evidence="4">Ycf15</fullName>
    </recommendedName>
</protein>
<gene>
    <name evidence="2" type="ORF">CEXT_190261</name>
</gene>
<proteinExistence type="predicted"/>
<sequence length="81" mass="9143">MFSPSWNLLLWVKSTQISYKNAHVCSGANKLECVFGERNRWLRSAPRSSRSCQKYRLSKVGDTPSKLQGTPLSPMPNESVV</sequence>
<accession>A0AAV4RHA7</accession>
<evidence type="ECO:0000313" key="2">
    <source>
        <dbReference type="EMBL" id="GIY19899.1"/>
    </source>
</evidence>
<name>A0AAV4RHA7_CAEEX</name>
<dbReference type="Proteomes" id="UP001054945">
    <property type="component" value="Unassembled WGS sequence"/>
</dbReference>
<keyword evidence="3" id="KW-1185">Reference proteome</keyword>
<dbReference type="EMBL" id="BPLR01007804">
    <property type="protein sequence ID" value="GIY19899.1"/>
    <property type="molecule type" value="Genomic_DNA"/>
</dbReference>
<comment type="caution">
    <text evidence="2">The sequence shown here is derived from an EMBL/GenBank/DDBJ whole genome shotgun (WGS) entry which is preliminary data.</text>
</comment>
<evidence type="ECO:0000256" key="1">
    <source>
        <dbReference type="SAM" id="MobiDB-lite"/>
    </source>
</evidence>